<reference evidence="11 12" key="1">
    <citation type="journal article" date="2016" name="G3 (Bethesda)">
        <title>First Draft Assembly and Annotation of the Genome of a California Endemic Oak Quercus lobata Nee (Fagaceae).</title>
        <authorList>
            <person name="Sork V.L."/>
            <person name="Fitz-Gibbon S.T."/>
            <person name="Puiu D."/>
            <person name="Crepeau M."/>
            <person name="Gugger P.F."/>
            <person name="Sherman R."/>
            <person name="Stevens K."/>
            <person name="Langley C.H."/>
            <person name="Pellegrini M."/>
            <person name="Salzberg S.L."/>
        </authorList>
    </citation>
    <scope>NUCLEOTIDE SEQUENCE [LARGE SCALE GENOMIC DNA]</scope>
    <source>
        <strain evidence="11 12">cv. SW786</strain>
    </source>
</reference>
<dbReference type="AlphaFoldDB" id="A0A7N2M3M9"/>
<proteinExistence type="inferred from homology"/>
<evidence type="ECO:0000256" key="7">
    <source>
        <dbReference type="ARBA" id="ARBA00023004"/>
    </source>
</evidence>
<keyword evidence="6" id="KW-0560">Oxidoreductase</keyword>
<dbReference type="FunFam" id="1.10.630.10:FF:000126">
    <property type="entry name" value="Predicted protein"/>
    <property type="match status" value="1"/>
</dbReference>
<evidence type="ECO:0000256" key="10">
    <source>
        <dbReference type="PIRSR" id="PIRSR602401-1"/>
    </source>
</evidence>
<reference evidence="11" key="2">
    <citation type="submission" date="2021-01" db="UniProtKB">
        <authorList>
            <consortium name="EnsemblPlants"/>
        </authorList>
    </citation>
    <scope>IDENTIFICATION</scope>
</reference>
<evidence type="ECO:0000256" key="3">
    <source>
        <dbReference type="ARBA" id="ARBA00010617"/>
    </source>
</evidence>
<comment type="subcellular location">
    <subcellularLocation>
        <location evidence="2">Membrane</location>
    </subcellularLocation>
</comment>
<dbReference type="InterPro" id="IPR050651">
    <property type="entry name" value="Plant_Cytochrome_P450_Monoox"/>
</dbReference>
<evidence type="ECO:0000256" key="9">
    <source>
        <dbReference type="ARBA" id="ARBA00023136"/>
    </source>
</evidence>
<dbReference type="GO" id="GO:0020037">
    <property type="term" value="F:heme binding"/>
    <property type="evidence" value="ECO:0007669"/>
    <property type="project" value="InterPro"/>
</dbReference>
<dbReference type="PRINTS" id="PR00385">
    <property type="entry name" value="P450"/>
</dbReference>
<dbReference type="GO" id="GO:0004497">
    <property type="term" value="F:monooxygenase activity"/>
    <property type="evidence" value="ECO:0007669"/>
    <property type="project" value="UniProtKB-KW"/>
</dbReference>
<keyword evidence="4 10" id="KW-0349">Heme</keyword>
<dbReference type="SUPFAM" id="SSF48264">
    <property type="entry name" value="Cytochrome P450"/>
    <property type="match status" value="2"/>
</dbReference>
<dbReference type="EMBL" id="LRBV02000007">
    <property type="status" value="NOT_ANNOTATED_CDS"/>
    <property type="molecule type" value="Genomic_DNA"/>
</dbReference>
<keyword evidence="8" id="KW-0503">Monooxygenase</keyword>
<dbReference type="InterPro" id="IPR001128">
    <property type="entry name" value="Cyt_P450"/>
</dbReference>
<dbReference type="PRINTS" id="PR00463">
    <property type="entry name" value="EP450I"/>
</dbReference>
<dbReference type="GO" id="GO:0005506">
    <property type="term" value="F:iron ion binding"/>
    <property type="evidence" value="ECO:0007669"/>
    <property type="project" value="InterPro"/>
</dbReference>
<evidence type="ECO:0000313" key="11">
    <source>
        <dbReference type="EnsemblPlants" id="QL07p014781:mrna"/>
    </source>
</evidence>
<evidence type="ECO:0000256" key="1">
    <source>
        <dbReference type="ARBA" id="ARBA00001971"/>
    </source>
</evidence>
<evidence type="ECO:0008006" key="13">
    <source>
        <dbReference type="Google" id="ProtNLM"/>
    </source>
</evidence>
<dbReference type="OMA" id="RFEIGAC"/>
<evidence type="ECO:0000256" key="5">
    <source>
        <dbReference type="ARBA" id="ARBA00022723"/>
    </source>
</evidence>
<sequence>MGSGGGGGLRRKRYYGEDVKDVEEAREFRELVSEVIKMSGASNPGEFVAVLRWIDYGGLEKKLKGFAKRTDVFMQGLIDEARNKDEEGEKTMINHLLSLQKSQLEYYTDQIIKGLMLVLILARTKMLAVTLEWAMSNLINHPDVLKKARVELDTQIEQDKWIDEQDVPKLHYLQCIISKTSRLYAPGPLLVPHSSSNDCTIEGYDIPRDTMLLVIAWVIHRDPKLWEDTTSFKLERFEIGEVDPHKLMPFGLRRRPCPGAGLAQHTMSLTLGLLIQCFEWERVTKEKVDMAEAPYGDHWRNLRRISALEIFSTNRLNMFLGIRRDEIKHLLRKLSNNSTQGFAKVELKSMFSELTFNIIMRMVGGKRYYGEDVKDVEEARQFREIMNRIVKLAGRRIQESFWRCCDGLIMGDLILARTNTSAVVLEWVMSNLINHPDILKKARVDLVNQIGQEKLIDEPDVSKLHYLQCIISETFRLYPAAPLLVPHFSSNDCTIKGYDIPRDTVLLVNAWAIHRDLELWEDTTSFKRERFEIGACDPYKLMPFGLVRRACPGADLAQRIVSLTLGSLIQCFEWERVTNEKVDMTEGSSLAIFAKYTLELWE</sequence>
<dbReference type="InterPro" id="IPR002401">
    <property type="entry name" value="Cyt_P450_E_grp-I"/>
</dbReference>
<dbReference type="PANTHER" id="PTHR47947:SF24">
    <property type="entry name" value="ISOFLAVONE 2'-HYDROXYLASE-LIKE"/>
    <property type="match status" value="1"/>
</dbReference>
<dbReference type="EnsemblPlants" id="QL07p014781:mrna">
    <property type="protein sequence ID" value="QL07p014781:mrna"/>
    <property type="gene ID" value="QL07p014781"/>
</dbReference>
<dbReference type="Proteomes" id="UP000594261">
    <property type="component" value="Chromosome 7"/>
</dbReference>
<evidence type="ECO:0000256" key="6">
    <source>
        <dbReference type="ARBA" id="ARBA00023002"/>
    </source>
</evidence>
<feature type="binding site" description="axial binding residue" evidence="10">
    <location>
        <position position="257"/>
    </location>
    <ligand>
        <name>heme</name>
        <dbReference type="ChEBI" id="CHEBI:30413"/>
    </ligand>
    <ligandPart>
        <name>Fe</name>
        <dbReference type="ChEBI" id="CHEBI:18248"/>
    </ligandPart>
</feature>
<keyword evidence="7 10" id="KW-0408">Iron</keyword>
<accession>A0A7N2M3M9</accession>
<name>A0A7N2M3M9_QUELO</name>
<dbReference type="GO" id="GO:0016020">
    <property type="term" value="C:membrane"/>
    <property type="evidence" value="ECO:0007669"/>
    <property type="project" value="UniProtKB-SubCell"/>
</dbReference>
<comment type="similarity">
    <text evidence="3">Belongs to the cytochrome P450 family.</text>
</comment>
<protein>
    <recommendedName>
        <fullName evidence="13">Cytochrome P450</fullName>
    </recommendedName>
</protein>
<evidence type="ECO:0000313" key="12">
    <source>
        <dbReference type="Proteomes" id="UP000594261"/>
    </source>
</evidence>
<keyword evidence="9" id="KW-0472">Membrane</keyword>
<keyword evidence="12" id="KW-1185">Reference proteome</keyword>
<dbReference type="InterPro" id="IPR036396">
    <property type="entry name" value="Cyt_P450_sf"/>
</dbReference>
<keyword evidence="5 10" id="KW-0479">Metal-binding</keyword>
<evidence type="ECO:0000256" key="4">
    <source>
        <dbReference type="ARBA" id="ARBA00022617"/>
    </source>
</evidence>
<dbReference type="InParanoid" id="A0A7N2M3M9"/>
<dbReference type="FunFam" id="1.10.630.10:FF:000023">
    <property type="entry name" value="Cytochrome P450 family protein"/>
    <property type="match status" value="1"/>
</dbReference>
<dbReference type="PANTHER" id="PTHR47947">
    <property type="entry name" value="CYTOCHROME P450 82C3-RELATED"/>
    <property type="match status" value="1"/>
</dbReference>
<comment type="cofactor">
    <cofactor evidence="1 10">
        <name>heme</name>
        <dbReference type="ChEBI" id="CHEBI:30413"/>
    </cofactor>
</comment>
<organism evidence="11 12">
    <name type="scientific">Quercus lobata</name>
    <name type="common">Valley oak</name>
    <dbReference type="NCBI Taxonomy" id="97700"/>
    <lineage>
        <taxon>Eukaryota</taxon>
        <taxon>Viridiplantae</taxon>
        <taxon>Streptophyta</taxon>
        <taxon>Embryophyta</taxon>
        <taxon>Tracheophyta</taxon>
        <taxon>Spermatophyta</taxon>
        <taxon>Magnoliopsida</taxon>
        <taxon>eudicotyledons</taxon>
        <taxon>Gunneridae</taxon>
        <taxon>Pentapetalae</taxon>
        <taxon>rosids</taxon>
        <taxon>fabids</taxon>
        <taxon>Fagales</taxon>
        <taxon>Fagaceae</taxon>
        <taxon>Quercus</taxon>
    </lineage>
</organism>
<dbReference type="Gramene" id="QL07p014781:mrna">
    <property type="protein sequence ID" value="QL07p014781:mrna"/>
    <property type="gene ID" value="QL07p014781"/>
</dbReference>
<evidence type="ECO:0000256" key="8">
    <source>
        <dbReference type="ARBA" id="ARBA00023033"/>
    </source>
</evidence>
<dbReference type="Pfam" id="PF00067">
    <property type="entry name" value="p450"/>
    <property type="match status" value="2"/>
</dbReference>
<evidence type="ECO:0000256" key="2">
    <source>
        <dbReference type="ARBA" id="ARBA00004370"/>
    </source>
</evidence>
<dbReference type="Gene3D" id="1.10.630.10">
    <property type="entry name" value="Cytochrome P450"/>
    <property type="match status" value="3"/>
</dbReference>
<dbReference type="GO" id="GO:0016705">
    <property type="term" value="F:oxidoreductase activity, acting on paired donors, with incorporation or reduction of molecular oxygen"/>
    <property type="evidence" value="ECO:0007669"/>
    <property type="project" value="InterPro"/>
</dbReference>